<gene>
    <name evidence="2" type="ORF">ACFQE5_04580</name>
</gene>
<dbReference type="Proteomes" id="UP001596302">
    <property type="component" value="Unassembled WGS sequence"/>
</dbReference>
<organism evidence="2 3">
    <name type="scientific">Pseudonocardia hispaniensis</name>
    <dbReference type="NCBI Taxonomy" id="904933"/>
    <lineage>
        <taxon>Bacteria</taxon>
        <taxon>Bacillati</taxon>
        <taxon>Actinomycetota</taxon>
        <taxon>Actinomycetes</taxon>
        <taxon>Pseudonocardiales</taxon>
        <taxon>Pseudonocardiaceae</taxon>
        <taxon>Pseudonocardia</taxon>
    </lineage>
</organism>
<dbReference type="Gene3D" id="3.40.50.1820">
    <property type="entry name" value="alpha/beta hydrolase"/>
    <property type="match status" value="1"/>
</dbReference>
<dbReference type="PANTHER" id="PTHR43798:SF5">
    <property type="entry name" value="MONOACYLGLYCEROL LIPASE ABHD6"/>
    <property type="match status" value="1"/>
</dbReference>
<comment type="caution">
    <text evidence="2">The sequence shown here is derived from an EMBL/GenBank/DDBJ whole genome shotgun (WGS) entry which is preliminary data.</text>
</comment>
<name>A0ABW1IZ57_9PSEU</name>
<keyword evidence="2" id="KW-0378">Hydrolase</keyword>
<reference evidence="3" key="1">
    <citation type="journal article" date="2019" name="Int. J. Syst. Evol. Microbiol.">
        <title>The Global Catalogue of Microorganisms (GCM) 10K type strain sequencing project: providing services to taxonomists for standard genome sequencing and annotation.</title>
        <authorList>
            <consortium name="The Broad Institute Genomics Platform"/>
            <consortium name="The Broad Institute Genome Sequencing Center for Infectious Disease"/>
            <person name="Wu L."/>
            <person name="Ma J."/>
        </authorList>
    </citation>
    <scope>NUCLEOTIDE SEQUENCE [LARGE SCALE GENOMIC DNA]</scope>
    <source>
        <strain evidence="3">CCM 8391</strain>
    </source>
</reference>
<dbReference type="PANTHER" id="PTHR43798">
    <property type="entry name" value="MONOACYLGLYCEROL LIPASE"/>
    <property type="match status" value="1"/>
</dbReference>
<dbReference type="InterPro" id="IPR029058">
    <property type="entry name" value="AB_hydrolase_fold"/>
</dbReference>
<feature type="domain" description="AB hydrolase-1" evidence="1">
    <location>
        <begin position="30"/>
        <end position="253"/>
    </location>
</feature>
<evidence type="ECO:0000313" key="2">
    <source>
        <dbReference type="EMBL" id="MFC5993490.1"/>
    </source>
</evidence>
<dbReference type="GO" id="GO:0016787">
    <property type="term" value="F:hydrolase activity"/>
    <property type="evidence" value="ECO:0007669"/>
    <property type="project" value="UniProtKB-KW"/>
</dbReference>
<keyword evidence="3" id="KW-1185">Reference proteome</keyword>
<dbReference type="RefSeq" id="WP_379583102.1">
    <property type="nucleotide sequence ID" value="NZ_JBHSQW010000009.1"/>
</dbReference>
<dbReference type="PRINTS" id="PR00111">
    <property type="entry name" value="ABHYDROLASE"/>
</dbReference>
<accession>A0ABW1IZ57</accession>
<evidence type="ECO:0000313" key="3">
    <source>
        <dbReference type="Proteomes" id="UP001596302"/>
    </source>
</evidence>
<dbReference type="SUPFAM" id="SSF53474">
    <property type="entry name" value="alpha/beta-Hydrolases"/>
    <property type="match status" value="1"/>
</dbReference>
<protein>
    <submittedName>
        <fullName evidence="2">Alpha/beta fold hydrolase</fullName>
    </submittedName>
</protein>
<dbReference type="InterPro" id="IPR050266">
    <property type="entry name" value="AB_hydrolase_sf"/>
</dbReference>
<dbReference type="InterPro" id="IPR000073">
    <property type="entry name" value="AB_hydrolase_1"/>
</dbReference>
<proteinExistence type="predicted"/>
<sequence length="268" mass="29404">MTAIAGVAERRVATLGGQVNPRVLVAGQGPPVVYLHGATGLRWDPFLDALARHHTVYAPEHPGTTPGDPDAIKAVDDLWDLVLHYYDLFDELDLDAPAVVGHSFGGMIGAEIAATNPERVNRLVLLCPVGLWRDDIPVAQFLQMTPQEVVELAFADPQGEPAQEFLRLPEDPEQMAEAVIAATWAQACTGKFMWPFPEKGLHKRLYRVRARTLVVWGEQDRLAPPAYAEEFAARIAGARVERIADAAHLPQLEQTAQVARLVAEFLAE</sequence>
<dbReference type="EMBL" id="JBHSQW010000009">
    <property type="protein sequence ID" value="MFC5993490.1"/>
    <property type="molecule type" value="Genomic_DNA"/>
</dbReference>
<dbReference type="Pfam" id="PF00561">
    <property type="entry name" value="Abhydrolase_1"/>
    <property type="match status" value="1"/>
</dbReference>
<evidence type="ECO:0000259" key="1">
    <source>
        <dbReference type="Pfam" id="PF00561"/>
    </source>
</evidence>